<evidence type="ECO:0000256" key="3">
    <source>
        <dbReference type="ARBA" id="ARBA00023002"/>
    </source>
</evidence>
<dbReference type="Gene3D" id="3.40.30.10">
    <property type="entry name" value="Glutaredoxin"/>
    <property type="match status" value="1"/>
</dbReference>
<evidence type="ECO:0000259" key="7">
    <source>
        <dbReference type="PROSITE" id="PS51352"/>
    </source>
</evidence>
<keyword evidence="5" id="KW-0676">Redox-active center</keyword>
<dbReference type="Pfam" id="PF13462">
    <property type="entry name" value="Thioredoxin_4"/>
    <property type="match status" value="1"/>
</dbReference>
<dbReference type="PROSITE" id="PS51352">
    <property type="entry name" value="THIOREDOXIN_2"/>
    <property type="match status" value="1"/>
</dbReference>
<evidence type="ECO:0000256" key="1">
    <source>
        <dbReference type="ARBA" id="ARBA00005791"/>
    </source>
</evidence>
<dbReference type="InterPro" id="IPR012336">
    <property type="entry name" value="Thioredoxin-like_fold"/>
</dbReference>
<evidence type="ECO:0000256" key="6">
    <source>
        <dbReference type="SAM" id="Phobius"/>
    </source>
</evidence>
<evidence type="ECO:0000313" key="8">
    <source>
        <dbReference type="EMBL" id="OGC84426.1"/>
    </source>
</evidence>
<dbReference type="InterPro" id="IPR013766">
    <property type="entry name" value="Thioredoxin_domain"/>
</dbReference>
<organism evidence="8 9">
    <name type="scientific">Candidatus Adlerbacteria bacterium RIFCSPHIGHO2_12_FULL_53_18</name>
    <dbReference type="NCBI Taxonomy" id="1797242"/>
    <lineage>
        <taxon>Bacteria</taxon>
        <taxon>Candidatus Adleribacteriota</taxon>
    </lineage>
</organism>
<name>A0A1F4XSB6_9BACT</name>
<keyword evidence="2" id="KW-0732">Signal</keyword>
<evidence type="ECO:0000256" key="2">
    <source>
        <dbReference type="ARBA" id="ARBA00022729"/>
    </source>
</evidence>
<dbReference type="SUPFAM" id="SSF52833">
    <property type="entry name" value="Thioredoxin-like"/>
    <property type="match status" value="1"/>
</dbReference>
<comment type="similarity">
    <text evidence="1">Belongs to the thioredoxin family. DsbA subfamily.</text>
</comment>
<sequence>MPEEKKFELTPSVAILLAGVFVAGAILFVNLGPAQPTVAVEDPVVEANVAAPSASDHWIGSPEAPIVLVEYSDFQCPFCAMIHPTLQRIVEESGGEVAWVYRHLPLESIHPQALPSALASECIAEQLGNEGFWAFADDMFAEQSGMSEARYEALAGEFGADVAQYRACVESETYLSKIDAQALDAQANGGTGTPFTIVVAGERQVPISGALPYAQIMAVINSVR</sequence>
<keyword evidence="3" id="KW-0560">Oxidoreductase</keyword>
<gene>
    <name evidence="8" type="ORF">A3F55_00405</name>
</gene>
<keyword evidence="6" id="KW-1133">Transmembrane helix</keyword>
<proteinExistence type="inferred from homology"/>
<feature type="transmembrane region" description="Helical" evidence="6">
    <location>
        <begin position="12"/>
        <end position="31"/>
    </location>
</feature>
<feature type="domain" description="Thioredoxin" evidence="7">
    <location>
        <begin position="29"/>
        <end position="224"/>
    </location>
</feature>
<dbReference type="AlphaFoldDB" id="A0A1F4XSB6"/>
<dbReference type="PANTHER" id="PTHR13887:SF14">
    <property type="entry name" value="DISULFIDE BOND FORMATION PROTEIN D"/>
    <property type="match status" value="1"/>
</dbReference>
<accession>A0A1F4XSB6</accession>
<dbReference type="InterPro" id="IPR036249">
    <property type="entry name" value="Thioredoxin-like_sf"/>
</dbReference>
<protein>
    <recommendedName>
        <fullName evidence="7">Thioredoxin domain-containing protein</fullName>
    </recommendedName>
</protein>
<dbReference type="EMBL" id="MEWW01000016">
    <property type="protein sequence ID" value="OGC84426.1"/>
    <property type="molecule type" value="Genomic_DNA"/>
</dbReference>
<keyword evidence="6" id="KW-0472">Membrane</keyword>
<reference evidence="8 9" key="1">
    <citation type="journal article" date="2016" name="Nat. Commun.">
        <title>Thousands of microbial genomes shed light on interconnected biogeochemical processes in an aquifer system.</title>
        <authorList>
            <person name="Anantharaman K."/>
            <person name="Brown C.T."/>
            <person name="Hug L.A."/>
            <person name="Sharon I."/>
            <person name="Castelle C.J."/>
            <person name="Probst A.J."/>
            <person name="Thomas B.C."/>
            <person name="Singh A."/>
            <person name="Wilkins M.J."/>
            <person name="Karaoz U."/>
            <person name="Brodie E.L."/>
            <person name="Williams K.H."/>
            <person name="Hubbard S.S."/>
            <person name="Banfield J.F."/>
        </authorList>
    </citation>
    <scope>NUCLEOTIDE SEQUENCE [LARGE SCALE GENOMIC DNA]</scope>
</reference>
<dbReference type="Proteomes" id="UP000178091">
    <property type="component" value="Unassembled WGS sequence"/>
</dbReference>
<evidence type="ECO:0000313" key="9">
    <source>
        <dbReference type="Proteomes" id="UP000178091"/>
    </source>
</evidence>
<keyword evidence="4" id="KW-1015">Disulfide bond</keyword>
<evidence type="ECO:0000256" key="4">
    <source>
        <dbReference type="ARBA" id="ARBA00023157"/>
    </source>
</evidence>
<keyword evidence="6" id="KW-0812">Transmembrane</keyword>
<dbReference type="GO" id="GO:0016491">
    <property type="term" value="F:oxidoreductase activity"/>
    <property type="evidence" value="ECO:0007669"/>
    <property type="project" value="UniProtKB-KW"/>
</dbReference>
<comment type="caution">
    <text evidence="8">The sequence shown here is derived from an EMBL/GenBank/DDBJ whole genome shotgun (WGS) entry which is preliminary data.</text>
</comment>
<dbReference type="PANTHER" id="PTHR13887">
    <property type="entry name" value="GLUTATHIONE S-TRANSFERASE KAPPA"/>
    <property type="match status" value="1"/>
</dbReference>
<evidence type="ECO:0000256" key="5">
    <source>
        <dbReference type="ARBA" id="ARBA00023284"/>
    </source>
</evidence>